<dbReference type="SUPFAM" id="SSF53383">
    <property type="entry name" value="PLP-dependent transferases"/>
    <property type="match status" value="1"/>
</dbReference>
<evidence type="ECO:0000256" key="5">
    <source>
        <dbReference type="ARBA" id="ARBA00037974"/>
    </source>
</evidence>
<dbReference type="InterPro" id="IPR015422">
    <property type="entry name" value="PyrdxlP-dep_Trfase_small"/>
</dbReference>
<evidence type="ECO:0000256" key="1">
    <source>
        <dbReference type="ARBA" id="ARBA00001933"/>
    </source>
</evidence>
<keyword evidence="4 7" id="KW-0456">Lyase</keyword>
<dbReference type="InterPro" id="IPR051798">
    <property type="entry name" value="Class-II_PLP-Dep_Aminotrans"/>
</dbReference>
<name>A0A1H2W6L0_9FLAO</name>
<dbReference type="GO" id="GO:0047804">
    <property type="term" value="F:cysteine-S-conjugate beta-lyase activity"/>
    <property type="evidence" value="ECO:0007669"/>
    <property type="project" value="UniProtKB-EC"/>
</dbReference>
<organism evidence="7 8">
    <name type="scientific">Lutibacter oricola</name>
    <dbReference type="NCBI Taxonomy" id="762486"/>
    <lineage>
        <taxon>Bacteria</taxon>
        <taxon>Pseudomonadati</taxon>
        <taxon>Bacteroidota</taxon>
        <taxon>Flavobacteriia</taxon>
        <taxon>Flavobacteriales</taxon>
        <taxon>Flavobacteriaceae</taxon>
        <taxon>Lutibacter</taxon>
    </lineage>
</organism>
<dbReference type="OrthoDB" id="9802872at2"/>
<feature type="domain" description="Aminotransferase class I/classII large" evidence="6">
    <location>
        <begin position="53"/>
        <end position="389"/>
    </location>
</feature>
<dbReference type="EC" id="4.4.1.13" evidence="2"/>
<dbReference type="InterPro" id="IPR004839">
    <property type="entry name" value="Aminotransferase_I/II_large"/>
</dbReference>
<dbReference type="InterPro" id="IPR027619">
    <property type="entry name" value="C-S_lyase_PatB-like"/>
</dbReference>
<reference evidence="8" key="1">
    <citation type="submission" date="2016-10" db="EMBL/GenBank/DDBJ databases">
        <authorList>
            <person name="Varghese N."/>
            <person name="Submissions S."/>
        </authorList>
    </citation>
    <scope>NUCLEOTIDE SEQUENCE [LARGE SCALE GENOMIC DNA]</scope>
    <source>
        <strain evidence="8">DSM 24956</strain>
    </source>
</reference>
<dbReference type="Proteomes" id="UP000199595">
    <property type="component" value="Unassembled WGS sequence"/>
</dbReference>
<dbReference type="Gene3D" id="3.90.1150.10">
    <property type="entry name" value="Aspartate Aminotransferase, domain 1"/>
    <property type="match status" value="1"/>
</dbReference>
<dbReference type="InterPro" id="IPR015424">
    <property type="entry name" value="PyrdxlP-dep_Trfase"/>
</dbReference>
<keyword evidence="8" id="KW-1185">Reference proteome</keyword>
<evidence type="ECO:0000259" key="6">
    <source>
        <dbReference type="Pfam" id="PF00155"/>
    </source>
</evidence>
<gene>
    <name evidence="7" type="ORF">SAMN05444411_102123</name>
</gene>
<comment type="similarity">
    <text evidence="5">Belongs to the class-II pyridoxal-phosphate-dependent aminotransferase family. MalY/PatB cystathionine beta-lyase subfamily.</text>
</comment>
<dbReference type="RefSeq" id="WP_090120755.1">
    <property type="nucleotide sequence ID" value="NZ_FNNJ01000002.1"/>
</dbReference>
<dbReference type="GO" id="GO:0030170">
    <property type="term" value="F:pyridoxal phosphate binding"/>
    <property type="evidence" value="ECO:0007669"/>
    <property type="project" value="InterPro"/>
</dbReference>
<protein>
    <recommendedName>
        <fullName evidence="2">cysteine-S-conjugate beta-lyase</fullName>
        <ecNumber evidence="2">4.4.1.13</ecNumber>
    </recommendedName>
</protein>
<evidence type="ECO:0000256" key="2">
    <source>
        <dbReference type="ARBA" id="ARBA00012224"/>
    </source>
</evidence>
<keyword evidence="3" id="KW-0663">Pyridoxal phosphate</keyword>
<dbReference type="NCBIfam" id="TIGR04350">
    <property type="entry name" value="C_S_lyase_PatB"/>
    <property type="match status" value="1"/>
</dbReference>
<dbReference type="PANTHER" id="PTHR43525:SF1">
    <property type="entry name" value="PROTEIN MALY"/>
    <property type="match status" value="1"/>
</dbReference>
<accession>A0A1H2W6L0</accession>
<comment type="cofactor">
    <cofactor evidence="1">
        <name>pyridoxal 5'-phosphate</name>
        <dbReference type="ChEBI" id="CHEBI:597326"/>
    </cofactor>
</comment>
<evidence type="ECO:0000313" key="7">
    <source>
        <dbReference type="EMBL" id="SDW76220.1"/>
    </source>
</evidence>
<dbReference type="AlphaFoldDB" id="A0A1H2W6L0"/>
<dbReference type="CDD" id="cd00609">
    <property type="entry name" value="AAT_like"/>
    <property type="match status" value="1"/>
</dbReference>
<evidence type="ECO:0000313" key="8">
    <source>
        <dbReference type="Proteomes" id="UP000199595"/>
    </source>
</evidence>
<evidence type="ECO:0000256" key="4">
    <source>
        <dbReference type="ARBA" id="ARBA00023239"/>
    </source>
</evidence>
<proteinExistence type="inferred from homology"/>
<dbReference type="STRING" id="762486.SAMN05444411_102123"/>
<dbReference type="Pfam" id="PF00155">
    <property type="entry name" value="Aminotran_1_2"/>
    <property type="match status" value="1"/>
</dbReference>
<evidence type="ECO:0000256" key="3">
    <source>
        <dbReference type="ARBA" id="ARBA00022898"/>
    </source>
</evidence>
<dbReference type="PANTHER" id="PTHR43525">
    <property type="entry name" value="PROTEIN MALY"/>
    <property type="match status" value="1"/>
</dbReference>
<dbReference type="EMBL" id="FNNJ01000002">
    <property type="protein sequence ID" value="SDW76220.1"/>
    <property type="molecule type" value="Genomic_DNA"/>
</dbReference>
<dbReference type="InterPro" id="IPR015421">
    <property type="entry name" value="PyrdxlP-dep_Trfase_major"/>
</dbReference>
<sequence>MKYNFDEIIERRGTNSFKWDSLELLKEWGITDHFNKNTISLFTADMDIAVAPAIEAAMHKTVDNRIYGYSFPSQDYYDSIINWFKRKHDWDIKKEEIIYSPGTVFALGIAIRAYSKEGDGVIIQRPVYAPFTGQIEGHNRVVVNNQMLLDEEGNYSINLKEFEELAKKDENKMFILCNPHNPSGRIFSNEELKIMAEICAKNNVVIIADEIHGDLIRKDSIFTPIVKTTDKTDHIVTCTAINKTFNVAGLHASNIVIQNKELRDKFQKTLGFAMPTPFTINAVIAAYNECDEWLDEINTYFDGTIDWLMNFLKEKMPKVKFVRPEGTYIFWMDFRAYNISAADIKKRIYVDANVVLESGSMFDPEKGDGFERVCLSSPRPLIKEAFERIVKAFEDIN</sequence>
<dbReference type="Gene3D" id="3.40.640.10">
    <property type="entry name" value="Type I PLP-dependent aspartate aminotransferase-like (Major domain)"/>
    <property type="match status" value="1"/>
</dbReference>